<gene>
    <name evidence="1" type="ORF">J2S20_001094</name>
</gene>
<evidence type="ECO:0000313" key="2">
    <source>
        <dbReference type="Proteomes" id="UP001241537"/>
    </source>
</evidence>
<accession>A0AAE3VAM0</accession>
<reference evidence="1" key="1">
    <citation type="submission" date="2023-07" db="EMBL/GenBank/DDBJ databases">
        <title>Genomic Encyclopedia of Type Strains, Phase IV (KMG-IV): sequencing the most valuable type-strain genomes for metagenomic binning, comparative biology and taxonomic classification.</title>
        <authorList>
            <person name="Goeker M."/>
        </authorList>
    </citation>
    <scope>NUCLEOTIDE SEQUENCE</scope>
    <source>
        <strain evidence="1">DSM 19659</strain>
    </source>
</reference>
<protein>
    <submittedName>
        <fullName evidence="1">Uncharacterized protein</fullName>
    </submittedName>
</protein>
<organism evidence="1 2">
    <name type="scientific">Moryella indoligenes</name>
    <dbReference type="NCBI Taxonomy" id="371674"/>
    <lineage>
        <taxon>Bacteria</taxon>
        <taxon>Bacillati</taxon>
        <taxon>Bacillota</taxon>
        <taxon>Clostridia</taxon>
        <taxon>Lachnospirales</taxon>
        <taxon>Lachnospiraceae</taxon>
        <taxon>Moryella</taxon>
    </lineage>
</organism>
<evidence type="ECO:0000313" key="1">
    <source>
        <dbReference type="EMBL" id="MDQ0152405.1"/>
    </source>
</evidence>
<dbReference type="AlphaFoldDB" id="A0AAE3VAM0"/>
<sequence length="59" mass="6894">MNEAIAIETLQKTPPKKYPQPEPYPVNCGHPCCYGHGHPFCFPCMKKILEEHRKNRKEQ</sequence>
<dbReference type="RefSeq" id="WP_106612499.1">
    <property type="nucleotide sequence ID" value="NZ_JAUSTO010000005.1"/>
</dbReference>
<comment type="caution">
    <text evidence="1">The sequence shown here is derived from an EMBL/GenBank/DDBJ whole genome shotgun (WGS) entry which is preliminary data.</text>
</comment>
<dbReference type="EMBL" id="JAUSTO010000005">
    <property type="protein sequence ID" value="MDQ0152405.1"/>
    <property type="molecule type" value="Genomic_DNA"/>
</dbReference>
<proteinExistence type="predicted"/>
<dbReference type="Proteomes" id="UP001241537">
    <property type="component" value="Unassembled WGS sequence"/>
</dbReference>
<name>A0AAE3VAM0_9FIRM</name>
<keyword evidence="2" id="KW-1185">Reference proteome</keyword>